<feature type="compositionally biased region" description="Low complexity" evidence="1">
    <location>
        <begin position="270"/>
        <end position="283"/>
    </location>
</feature>
<evidence type="ECO:0000313" key="2">
    <source>
        <dbReference type="EMBL" id="KAK4448315.1"/>
    </source>
</evidence>
<feature type="compositionally biased region" description="Polar residues" evidence="1">
    <location>
        <begin position="452"/>
        <end position="462"/>
    </location>
</feature>
<evidence type="ECO:0000256" key="1">
    <source>
        <dbReference type="SAM" id="MobiDB-lite"/>
    </source>
</evidence>
<evidence type="ECO:0000313" key="3">
    <source>
        <dbReference type="Proteomes" id="UP001321760"/>
    </source>
</evidence>
<name>A0AAV9GIJ9_9PEZI</name>
<feature type="compositionally biased region" description="Acidic residues" evidence="1">
    <location>
        <begin position="794"/>
        <end position="803"/>
    </location>
</feature>
<feature type="region of interest" description="Disordered" evidence="1">
    <location>
        <begin position="604"/>
        <end position="764"/>
    </location>
</feature>
<feature type="region of interest" description="Disordered" evidence="1">
    <location>
        <begin position="824"/>
        <end position="855"/>
    </location>
</feature>
<feature type="compositionally biased region" description="Low complexity" evidence="1">
    <location>
        <begin position="366"/>
        <end position="379"/>
    </location>
</feature>
<feature type="compositionally biased region" description="Basic and acidic residues" evidence="1">
    <location>
        <begin position="314"/>
        <end position="361"/>
    </location>
</feature>
<feature type="compositionally biased region" description="Basic residues" evidence="1">
    <location>
        <begin position="153"/>
        <end position="163"/>
    </location>
</feature>
<protein>
    <submittedName>
        <fullName evidence="2">Uncharacterized protein</fullName>
    </submittedName>
</protein>
<feature type="compositionally biased region" description="Polar residues" evidence="1">
    <location>
        <begin position="518"/>
        <end position="529"/>
    </location>
</feature>
<comment type="caution">
    <text evidence="2">The sequence shown here is derived from an EMBL/GenBank/DDBJ whole genome shotgun (WGS) entry which is preliminary data.</text>
</comment>
<feature type="compositionally biased region" description="Basic residues" evidence="1">
    <location>
        <begin position="86"/>
        <end position="99"/>
    </location>
</feature>
<feature type="compositionally biased region" description="Polar residues" evidence="1">
    <location>
        <begin position="428"/>
        <end position="444"/>
    </location>
</feature>
<keyword evidence="3" id="KW-1185">Reference proteome</keyword>
<dbReference type="EMBL" id="MU865943">
    <property type="protein sequence ID" value="KAK4448315.1"/>
    <property type="molecule type" value="Genomic_DNA"/>
</dbReference>
<organism evidence="2 3">
    <name type="scientific">Podospora aff. communis PSN243</name>
    <dbReference type="NCBI Taxonomy" id="3040156"/>
    <lineage>
        <taxon>Eukaryota</taxon>
        <taxon>Fungi</taxon>
        <taxon>Dikarya</taxon>
        <taxon>Ascomycota</taxon>
        <taxon>Pezizomycotina</taxon>
        <taxon>Sordariomycetes</taxon>
        <taxon>Sordariomycetidae</taxon>
        <taxon>Sordariales</taxon>
        <taxon>Podosporaceae</taxon>
        <taxon>Podospora</taxon>
    </lineage>
</organism>
<feature type="compositionally biased region" description="Polar residues" evidence="1">
    <location>
        <begin position="643"/>
        <end position="652"/>
    </location>
</feature>
<proteinExistence type="predicted"/>
<feature type="region of interest" description="Disordered" evidence="1">
    <location>
        <begin position="255"/>
        <end position="295"/>
    </location>
</feature>
<dbReference type="AlphaFoldDB" id="A0AAV9GIJ9"/>
<feature type="region of interest" description="Disordered" evidence="1">
    <location>
        <begin position="1"/>
        <end position="175"/>
    </location>
</feature>
<feature type="compositionally biased region" description="Polar residues" evidence="1">
    <location>
        <begin position="469"/>
        <end position="478"/>
    </location>
</feature>
<feature type="region of interest" description="Disordered" evidence="1">
    <location>
        <begin position="776"/>
        <end position="812"/>
    </location>
</feature>
<gene>
    <name evidence="2" type="ORF">QBC34DRAFT_112368</name>
</gene>
<feature type="compositionally biased region" description="Polar residues" evidence="1">
    <location>
        <begin position="381"/>
        <end position="392"/>
    </location>
</feature>
<feature type="region of interest" description="Disordered" evidence="1">
    <location>
        <begin position="311"/>
        <end position="588"/>
    </location>
</feature>
<dbReference type="Proteomes" id="UP001321760">
    <property type="component" value="Unassembled WGS sequence"/>
</dbReference>
<sequence length="855" mass="95233">MAMWPFRRKSRRKRVRASTTDFEEARGRAAEPSLPPRSQTLQDLTVPLPLSEPEQSISKPRPEPNKLQRRQRTYSFSPGRRDSIGPHRRTSVRAQRQSHGRAPNTSAVDPSGGWRRTRQDRGADKEMGMMRDDDLRRVPTLHNKRDGDDLPRKKSSKKRRKNDHQREAEIKAMSNFVPLRRATDDWASGHPAGVDGRRVRTSFGLGFKGSSRQEWDKYNRSSDISLPAESIHSVHSSDSEYLSFKVSALEALAPRPTLRYATHPRPGVESGDSGARLARASSRQQRKLSVPIPEATLKAHKRIHDLADELSASDLRELMERDQRRRERKRQRDQERLEQRLARRAEKQKAAEAEAKKEGRDSPANLERGVLGREVLGLGTDPTSAVVTSSRIRQSDESLKEKGKEPESDLSAAPGDESRPHPLAAFHRTNSIPLQSPELPSQPVQPKRQPAQPLTSPRSRTSFIRLKLSRSSTPQGSDIKTEHSDLPQKGSENAPSRAPLSWATFFRWGNKRKHRSAGPSSFSNTSRDSMQPVPQAPTPPANFVPRRLSSGVPKRTMSRFREDLPELPLSPPDSRIQSPEVDSAVPGVAQPSTHADAVMEHVILAPPRQADRYDTPTSEHRSMEAMRQTPSTFGHPDEPSVSPEIQTMSLASIDSEGSWLSGKMSKRRQPSGSLRATPYGQRPRGASESDAEHTQDADNNTNEEMSIAEDDYLARFTSSPAERPGWNRKSTGDPRPSSDGEEETHWGSVRGHQPHVVHSHMAGRVKSREVLLKSFGEEGEIDAVVSGTNNNDNGDGEDEDDETTGLQRATSINLGKEHVRHISAGSARLLSISPRSSVDTKRLSMLSNQDKADAS</sequence>
<feature type="compositionally biased region" description="Basic and acidic residues" evidence="1">
    <location>
        <begin position="393"/>
        <end position="407"/>
    </location>
</feature>
<feature type="compositionally biased region" description="Basic and acidic residues" evidence="1">
    <location>
        <begin position="685"/>
        <end position="696"/>
    </location>
</feature>
<reference evidence="2" key="2">
    <citation type="submission" date="2023-05" db="EMBL/GenBank/DDBJ databases">
        <authorList>
            <consortium name="Lawrence Berkeley National Laboratory"/>
            <person name="Steindorff A."/>
            <person name="Hensen N."/>
            <person name="Bonometti L."/>
            <person name="Westerberg I."/>
            <person name="Brannstrom I.O."/>
            <person name="Guillou S."/>
            <person name="Cros-Aarteil S."/>
            <person name="Calhoun S."/>
            <person name="Haridas S."/>
            <person name="Kuo A."/>
            <person name="Mondo S."/>
            <person name="Pangilinan J."/>
            <person name="Riley R."/>
            <person name="Labutti K."/>
            <person name="Andreopoulos B."/>
            <person name="Lipzen A."/>
            <person name="Chen C."/>
            <person name="Yanf M."/>
            <person name="Daum C."/>
            <person name="Ng V."/>
            <person name="Clum A."/>
            <person name="Ohm R."/>
            <person name="Martin F."/>
            <person name="Silar P."/>
            <person name="Natvig D."/>
            <person name="Lalanne C."/>
            <person name="Gautier V."/>
            <person name="Ament-Velasquez S.L."/>
            <person name="Kruys A."/>
            <person name="Hutchinson M.I."/>
            <person name="Powell A.J."/>
            <person name="Barry K."/>
            <person name="Miller A.N."/>
            <person name="Grigoriev I.V."/>
            <person name="Debuchy R."/>
            <person name="Gladieux P."/>
            <person name="Thoren M.H."/>
            <person name="Johannesson H."/>
        </authorList>
    </citation>
    <scope>NUCLEOTIDE SEQUENCE</scope>
    <source>
        <strain evidence="2">PSN243</strain>
    </source>
</reference>
<feature type="compositionally biased region" description="Basic and acidic residues" evidence="1">
    <location>
        <begin position="609"/>
        <end position="624"/>
    </location>
</feature>
<feature type="compositionally biased region" description="Basic residues" evidence="1">
    <location>
        <begin position="1"/>
        <end position="16"/>
    </location>
</feature>
<feature type="compositionally biased region" description="Basic residues" evidence="1">
    <location>
        <begin position="752"/>
        <end position="764"/>
    </location>
</feature>
<reference evidence="2" key="1">
    <citation type="journal article" date="2023" name="Mol. Phylogenet. Evol.">
        <title>Genome-scale phylogeny and comparative genomics of the fungal order Sordariales.</title>
        <authorList>
            <person name="Hensen N."/>
            <person name="Bonometti L."/>
            <person name="Westerberg I."/>
            <person name="Brannstrom I.O."/>
            <person name="Guillou S."/>
            <person name="Cros-Aarteil S."/>
            <person name="Calhoun S."/>
            <person name="Haridas S."/>
            <person name="Kuo A."/>
            <person name="Mondo S."/>
            <person name="Pangilinan J."/>
            <person name="Riley R."/>
            <person name="LaButti K."/>
            <person name="Andreopoulos B."/>
            <person name="Lipzen A."/>
            <person name="Chen C."/>
            <person name="Yan M."/>
            <person name="Daum C."/>
            <person name="Ng V."/>
            <person name="Clum A."/>
            <person name="Steindorff A."/>
            <person name="Ohm R.A."/>
            <person name="Martin F."/>
            <person name="Silar P."/>
            <person name="Natvig D.O."/>
            <person name="Lalanne C."/>
            <person name="Gautier V."/>
            <person name="Ament-Velasquez S.L."/>
            <person name="Kruys A."/>
            <person name="Hutchinson M.I."/>
            <person name="Powell A.J."/>
            <person name="Barry K."/>
            <person name="Miller A.N."/>
            <person name="Grigoriev I.V."/>
            <person name="Debuchy R."/>
            <person name="Gladieux P."/>
            <person name="Hiltunen Thoren M."/>
            <person name="Johannesson H."/>
        </authorList>
    </citation>
    <scope>NUCLEOTIDE SEQUENCE</scope>
    <source>
        <strain evidence="2">PSN243</strain>
    </source>
</reference>
<feature type="compositionally biased region" description="Basic and acidic residues" evidence="1">
    <location>
        <begin position="117"/>
        <end position="152"/>
    </location>
</feature>
<accession>A0AAV9GIJ9</accession>